<dbReference type="InterPro" id="IPR044005">
    <property type="entry name" value="DZR_2"/>
</dbReference>
<dbReference type="Pfam" id="PF00156">
    <property type="entry name" value="Pribosyltran"/>
    <property type="match status" value="1"/>
</dbReference>
<evidence type="ECO:0000313" key="5">
    <source>
        <dbReference type="Proteomes" id="UP000185766"/>
    </source>
</evidence>
<protein>
    <submittedName>
        <fullName evidence="4">ComF family protein</fullName>
    </submittedName>
</protein>
<gene>
    <name evidence="4" type="ORF">SAMN05216214_10336</name>
</gene>
<dbReference type="InterPro" id="IPR051910">
    <property type="entry name" value="ComF/GntX_DNA_util-trans"/>
</dbReference>
<dbReference type="EMBL" id="FOAS01000003">
    <property type="protein sequence ID" value="SEK51608.1"/>
    <property type="molecule type" value="Genomic_DNA"/>
</dbReference>
<dbReference type="STRING" id="1429083.GCA_001885685_01632"/>
<sequence>MDCQPRSLCKVYSWLKINHNCLLCDEPSDGTLPLCHGCEDDLPWLLSHCPCCAEPLPSAQLCPRCQRKQPAFHQVISPLRYAFPVDALVARFKADHASHYGRLLCQLLARELQHRFNDGLARPDLLLPVPQSPQRLRQRGFNQALWLTRWLSRELKLPWQKHWLSDNGQHLSQKTLDAKARARNLNSAFSLTKQAQPQGLHIALVDDIVTTGSTANAISQVLLKAGAQQVDIYCLARTARSQ</sequence>
<dbReference type="AlphaFoldDB" id="A0A1H7HN54"/>
<feature type="domain" description="Double zinc ribbon" evidence="3">
    <location>
        <begin position="20"/>
        <end position="66"/>
    </location>
</feature>
<dbReference type="Gene3D" id="3.40.50.2020">
    <property type="match status" value="1"/>
</dbReference>
<evidence type="ECO:0000313" key="4">
    <source>
        <dbReference type="EMBL" id="SEK51608.1"/>
    </source>
</evidence>
<name>A0A1H7HN54_9GAMM</name>
<keyword evidence="5" id="KW-1185">Reference proteome</keyword>
<proteinExistence type="inferred from homology"/>
<dbReference type="Proteomes" id="UP000185766">
    <property type="component" value="Unassembled WGS sequence"/>
</dbReference>
<evidence type="ECO:0000259" key="3">
    <source>
        <dbReference type="Pfam" id="PF18912"/>
    </source>
</evidence>
<dbReference type="SUPFAM" id="SSF53271">
    <property type="entry name" value="PRTase-like"/>
    <property type="match status" value="1"/>
</dbReference>
<dbReference type="PANTHER" id="PTHR47505">
    <property type="entry name" value="DNA UTILIZATION PROTEIN YHGH"/>
    <property type="match status" value="1"/>
</dbReference>
<accession>A0A1H7HN54</accession>
<dbReference type="InterPro" id="IPR000836">
    <property type="entry name" value="PRTase_dom"/>
</dbReference>
<feature type="domain" description="Phosphoribosyltransferase" evidence="2">
    <location>
        <begin position="186"/>
        <end position="238"/>
    </location>
</feature>
<comment type="similarity">
    <text evidence="1">Belongs to the ComF/GntX family.</text>
</comment>
<dbReference type="RefSeq" id="WP_074865096.1">
    <property type="nucleotide sequence ID" value="NZ_FOAS01000003.1"/>
</dbReference>
<evidence type="ECO:0000259" key="2">
    <source>
        <dbReference type="Pfam" id="PF00156"/>
    </source>
</evidence>
<dbReference type="Pfam" id="PF18912">
    <property type="entry name" value="DZR_2"/>
    <property type="match status" value="1"/>
</dbReference>
<evidence type="ECO:0000256" key="1">
    <source>
        <dbReference type="ARBA" id="ARBA00008007"/>
    </source>
</evidence>
<reference evidence="4 5" key="1">
    <citation type="submission" date="2016-10" db="EMBL/GenBank/DDBJ databases">
        <authorList>
            <person name="de Groot N.N."/>
        </authorList>
    </citation>
    <scope>NUCLEOTIDE SEQUENCE [LARGE SCALE GENOMIC DNA]</scope>
    <source>
        <strain evidence="4 5">JCM 19513</strain>
    </source>
</reference>
<dbReference type="PANTHER" id="PTHR47505:SF1">
    <property type="entry name" value="DNA UTILIZATION PROTEIN YHGH"/>
    <property type="match status" value="1"/>
</dbReference>
<dbReference type="CDD" id="cd06223">
    <property type="entry name" value="PRTases_typeI"/>
    <property type="match status" value="1"/>
</dbReference>
<organism evidence="4 5">
    <name type="scientific">Atopomonas hussainii</name>
    <dbReference type="NCBI Taxonomy" id="1429083"/>
    <lineage>
        <taxon>Bacteria</taxon>
        <taxon>Pseudomonadati</taxon>
        <taxon>Pseudomonadota</taxon>
        <taxon>Gammaproteobacteria</taxon>
        <taxon>Pseudomonadales</taxon>
        <taxon>Pseudomonadaceae</taxon>
        <taxon>Atopomonas</taxon>
    </lineage>
</organism>
<dbReference type="InterPro" id="IPR029057">
    <property type="entry name" value="PRTase-like"/>
</dbReference>